<proteinExistence type="predicted"/>
<reference evidence="2" key="2">
    <citation type="submission" date="2012-03" db="EMBL/GenBank/DDBJ databases">
        <title>Genome sequence of the fruiting myxobacterium Corallococcus coralloides DSM 2259.</title>
        <authorList>
            <person name="Huntley S."/>
            <person name="Zhang Y."/>
            <person name="Treuner-Lange A."/>
            <person name="Sensen C.W."/>
            <person name="Sogaard-Andersen L."/>
        </authorList>
    </citation>
    <scope>NUCLEOTIDE SEQUENCE [LARGE SCALE GENOMIC DNA]</scope>
    <source>
        <strain evidence="2">ATCC 25202 / DSM 2259 / NBRC 100086 / M2</strain>
    </source>
</reference>
<evidence type="ECO:0000313" key="2">
    <source>
        <dbReference type="Proteomes" id="UP000007587"/>
    </source>
</evidence>
<dbReference type="FunCoup" id="H8MPY1">
    <property type="interactions" value="19"/>
</dbReference>
<dbReference type="NCBIfam" id="TIGR04034">
    <property type="entry name" value="export_SdpA"/>
    <property type="match status" value="1"/>
</dbReference>
<dbReference type="EMBL" id="CP003389">
    <property type="protein sequence ID" value="AFE06146.1"/>
    <property type="molecule type" value="Genomic_DNA"/>
</dbReference>
<dbReference type="STRING" id="1144275.COCOR_05014"/>
<dbReference type="Pfam" id="PF17418">
    <property type="entry name" value="SdpA"/>
    <property type="match status" value="1"/>
</dbReference>
<dbReference type="eggNOG" id="ENOG503348B">
    <property type="taxonomic scope" value="Bacteria"/>
</dbReference>
<dbReference type="InterPro" id="IPR023902">
    <property type="entry name" value="Sporulation_SdpA"/>
</dbReference>
<dbReference type="HOGENOM" id="CLU_097066_0_0_7"/>
<sequence>MVGLAWIVAIGYSIYPAVPYSPVRLPYAKQLHTFLWAPQGWSFFTRNPREEKRTAYVLRGSTWESVLLAPHGRLSNLGGLRRKSRAQLLEIGRLVNGLPEDAWLPCEESVEKCLAKLPPGRAVKNTFPEPTMCGPTAIVLQRLVPWAWAQSPTPVTMPLRVVPLEVSC</sequence>
<keyword evidence="2" id="KW-1185">Reference proteome</keyword>
<name>H8MPY1_CORCM</name>
<reference evidence="1 2" key="1">
    <citation type="journal article" date="2012" name="J. Bacteriol.">
        <title>Complete Genome Sequence of the Fruiting Myxobacterium Corallococcus coralloides DSM 2259.</title>
        <authorList>
            <person name="Huntley S."/>
            <person name="Zhang Y."/>
            <person name="Treuner-Lange A."/>
            <person name="Kneip S."/>
            <person name="Sensen C.W."/>
            <person name="Sogaard-Andersen L."/>
        </authorList>
    </citation>
    <scope>NUCLEOTIDE SEQUENCE [LARGE SCALE GENOMIC DNA]</scope>
    <source>
        <strain evidence="2">ATCC 25202 / DSM 2259 / NBRC 100086 / M2</strain>
    </source>
</reference>
<dbReference type="AlphaFoldDB" id="H8MPY1"/>
<dbReference type="Proteomes" id="UP000007587">
    <property type="component" value="Chromosome"/>
</dbReference>
<accession>H8MPY1</accession>
<dbReference type="InParanoid" id="H8MPY1"/>
<organism evidence="1 2">
    <name type="scientific">Corallococcus coralloides (strain ATCC 25202 / DSM 2259 / NBRC 100086 / M2)</name>
    <name type="common">Myxococcus coralloides</name>
    <dbReference type="NCBI Taxonomy" id="1144275"/>
    <lineage>
        <taxon>Bacteria</taxon>
        <taxon>Pseudomonadati</taxon>
        <taxon>Myxococcota</taxon>
        <taxon>Myxococcia</taxon>
        <taxon>Myxococcales</taxon>
        <taxon>Cystobacterineae</taxon>
        <taxon>Myxococcaceae</taxon>
        <taxon>Corallococcus</taxon>
    </lineage>
</organism>
<protein>
    <recommendedName>
        <fullName evidence="3">SdpA family antimicrobial peptide system protein</fullName>
    </recommendedName>
</protein>
<evidence type="ECO:0008006" key="3">
    <source>
        <dbReference type="Google" id="ProtNLM"/>
    </source>
</evidence>
<evidence type="ECO:0000313" key="1">
    <source>
        <dbReference type="EMBL" id="AFE06146.1"/>
    </source>
</evidence>
<gene>
    <name evidence="1" type="ordered locus">COCOR_05014</name>
</gene>
<dbReference type="KEGG" id="ccx:COCOR_05014"/>